<dbReference type="CDD" id="cd09274">
    <property type="entry name" value="RNase_HI_RT_Ty3"/>
    <property type="match status" value="1"/>
</dbReference>
<evidence type="ECO:0000256" key="7">
    <source>
        <dbReference type="SAM" id="MobiDB-lite"/>
    </source>
</evidence>
<accession>A0ABQ0KXU6</accession>
<evidence type="ECO:0000256" key="5">
    <source>
        <dbReference type="ARBA" id="ARBA00022801"/>
    </source>
</evidence>
<dbReference type="InterPro" id="IPR000477">
    <property type="entry name" value="RT_dom"/>
</dbReference>
<evidence type="ECO:0000313" key="10">
    <source>
        <dbReference type="Proteomes" id="UP000815677"/>
    </source>
</evidence>
<dbReference type="PROSITE" id="PS50878">
    <property type="entry name" value="RT_POL"/>
    <property type="match status" value="1"/>
</dbReference>
<dbReference type="Gene3D" id="3.10.10.10">
    <property type="entry name" value="HIV Type 1 Reverse Transcriptase, subunit A, domain 1"/>
    <property type="match status" value="1"/>
</dbReference>
<dbReference type="InterPro" id="IPR043128">
    <property type="entry name" value="Rev_trsase/Diguanyl_cyclase"/>
</dbReference>
<dbReference type="InterPro" id="IPR050951">
    <property type="entry name" value="Retrovirus_Pol_polyprotein"/>
</dbReference>
<dbReference type="InterPro" id="IPR041373">
    <property type="entry name" value="RT_RNaseH"/>
</dbReference>
<keyword evidence="6" id="KW-0695">RNA-directed DNA polymerase</keyword>
<dbReference type="Gene3D" id="3.30.70.270">
    <property type="match status" value="2"/>
</dbReference>
<evidence type="ECO:0000256" key="3">
    <source>
        <dbReference type="ARBA" id="ARBA00022722"/>
    </source>
</evidence>
<dbReference type="PANTHER" id="PTHR37984:SF5">
    <property type="entry name" value="PROTEIN NYNRIN-LIKE"/>
    <property type="match status" value="1"/>
</dbReference>
<dbReference type="Proteomes" id="UP000815677">
    <property type="component" value="Unassembled WGS sequence"/>
</dbReference>
<dbReference type="CDD" id="cd01647">
    <property type="entry name" value="RT_LTR"/>
    <property type="match status" value="1"/>
</dbReference>
<organism evidence="9 10">
    <name type="scientific">Mycena chlorophos</name>
    <name type="common">Agaric fungus</name>
    <name type="synonym">Agaricus chlorophos</name>
    <dbReference type="NCBI Taxonomy" id="658473"/>
    <lineage>
        <taxon>Eukaryota</taxon>
        <taxon>Fungi</taxon>
        <taxon>Dikarya</taxon>
        <taxon>Basidiomycota</taxon>
        <taxon>Agaricomycotina</taxon>
        <taxon>Agaricomycetes</taxon>
        <taxon>Agaricomycetidae</taxon>
        <taxon>Agaricales</taxon>
        <taxon>Marasmiineae</taxon>
        <taxon>Mycenaceae</taxon>
        <taxon>Mycena</taxon>
    </lineage>
</organism>
<gene>
    <name evidence="9" type="ORF">MCHLO_01458</name>
</gene>
<feature type="region of interest" description="Disordered" evidence="7">
    <location>
        <begin position="58"/>
        <end position="119"/>
    </location>
</feature>
<feature type="non-terminal residue" evidence="9">
    <location>
        <position position="658"/>
    </location>
</feature>
<dbReference type="Pfam" id="PF00078">
    <property type="entry name" value="RVT_1"/>
    <property type="match status" value="1"/>
</dbReference>
<sequence>MDLELSCCNLVRAEPIRVVAQGFGLSRLTPGSSSLNALAPTSVGLGFGLSGESIPFSRLDPRSVLRPAPHVPSPTPVPTNNDRLANDSSQQPSADAPAESVSSPLIPDPGNDGVYAPPTPSSFPRSSFLSALTGFNGFGRSILDRSTPLPPVSSSRPLDIRILSFSRFRKSAKNEDVSLIRFHPVGSPLYNLATMGTPSSLGPELDSDGPDEPQDPAHPTLPSKYMPWASSVFSDIEVDQLPPHRPYDLSIDLEDGKMPPFGPMYRLSQAERDALAKYLDENLKKGFIRRSTSPAASPILFVRKKSGELRLCVDYRGLNSITKKNRYPLPLIDDLLDRIQGCSVFSVLDLKNAFNLVRVKEGDEWKTAFRTPLGLFETLVMNFGLTNAPSTFQAFIMDTLRDYLDVFCVVYLDDILIFSRSQQEHDEHVKKVLNRLQSARLFANPAKCLFDRAEVPYLGYILGADGIKMDPKKLDTIRDWPEPCSIRDVQAFLGFANFYRRFVSHYSSLALPLTSLCKKDVPFVFTPDARHAFNALKTALMSSPVLHHFDPTRPCTLSTDASDFALAGILQQPDENGDLHPVVFYSRKFTPAEINYEVYDKELLAIVESFRDMRAWLIGTSTPVSVISDHKNLEYFMSTRVLNRRQARWSMFLSEFNF</sequence>
<keyword evidence="1" id="KW-0808">Transferase</keyword>
<keyword evidence="9" id="KW-0946">Virion</keyword>
<keyword evidence="2" id="KW-0548">Nucleotidyltransferase</keyword>
<reference evidence="9" key="1">
    <citation type="submission" date="2014-09" db="EMBL/GenBank/DDBJ databases">
        <title>Genome sequence of the luminous mushroom Mycena chlorophos for searching fungal bioluminescence genes.</title>
        <authorList>
            <person name="Tanaka Y."/>
            <person name="Kasuga D."/>
            <person name="Oba Y."/>
            <person name="Hase S."/>
            <person name="Sato K."/>
            <person name="Oba Y."/>
            <person name="Sakakibara Y."/>
        </authorList>
    </citation>
    <scope>NUCLEOTIDE SEQUENCE</scope>
</reference>
<dbReference type="InterPro" id="IPR043502">
    <property type="entry name" value="DNA/RNA_pol_sf"/>
</dbReference>
<name>A0ABQ0KXU6_MYCCL</name>
<feature type="compositionally biased region" description="Acidic residues" evidence="7">
    <location>
        <begin position="205"/>
        <end position="214"/>
    </location>
</feature>
<evidence type="ECO:0000256" key="1">
    <source>
        <dbReference type="ARBA" id="ARBA00022679"/>
    </source>
</evidence>
<feature type="domain" description="Reverse transcriptase" evidence="8">
    <location>
        <begin position="283"/>
        <end position="462"/>
    </location>
</feature>
<feature type="compositionally biased region" description="Polar residues" evidence="7">
    <location>
        <begin position="80"/>
        <end position="93"/>
    </location>
</feature>
<evidence type="ECO:0000259" key="8">
    <source>
        <dbReference type="PROSITE" id="PS50878"/>
    </source>
</evidence>
<evidence type="ECO:0000256" key="6">
    <source>
        <dbReference type="ARBA" id="ARBA00022918"/>
    </source>
</evidence>
<dbReference type="SUPFAM" id="SSF56672">
    <property type="entry name" value="DNA/RNA polymerases"/>
    <property type="match status" value="1"/>
</dbReference>
<dbReference type="Pfam" id="PF17917">
    <property type="entry name" value="RT_RNaseH"/>
    <property type="match status" value="1"/>
</dbReference>
<proteinExistence type="predicted"/>
<keyword evidence="5" id="KW-0378">Hydrolase</keyword>
<dbReference type="EMBL" id="DF839306">
    <property type="protein sequence ID" value="GAT43790.1"/>
    <property type="molecule type" value="Genomic_DNA"/>
</dbReference>
<evidence type="ECO:0000256" key="4">
    <source>
        <dbReference type="ARBA" id="ARBA00022759"/>
    </source>
</evidence>
<keyword evidence="9" id="KW-0543">Viral nucleoprotein</keyword>
<keyword evidence="4" id="KW-0255">Endonuclease</keyword>
<keyword evidence="10" id="KW-1185">Reference proteome</keyword>
<keyword evidence="3" id="KW-0540">Nuclease</keyword>
<evidence type="ECO:0000256" key="2">
    <source>
        <dbReference type="ARBA" id="ARBA00022695"/>
    </source>
</evidence>
<evidence type="ECO:0000313" key="9">
    <source>
        <dbReference type="EMBL" id="GAT43790.1"/>
    </source>
</evidence>
<protein>
    <submittedName>
        <fullName evidence="9">Retrotransposon nucleocapsid protein</fullName>
    </submittedName>
</protein>
<feature type="region of interest" description="Disordered" evidence="7">
    <location>
        <begin position="194"/>
        <end position="221"/>
    </location>
</feature>
<dbReference type="PANTHER" id="PTHR37984">
    <property type="entry name" value="PROTEIN CBG26694"/>
    <property type="match status" value="1"/>
</dbReference>